<name>A0A0J7JVN6_LASNI</name>
<feature type="domain" description="Reverse transcriptase" evidence="1">
    <location>
        <begin position="1"/>
        <end position="108"/>
    </location>
</feature>
<dbReference type="PaxDb" id="67767-A0A0J7JVN6"/>
<sequence length="108" mass="12561">MNAIRKRWDDIAMNTKFNLAQFLYAIELILDSTCFAFDGRFYEQIFGSPMGSPLSPVLADMVMDDLETQRLSSLNFTVPIYYRFVDDVFAIVPRTKIDEIVTTFNNYH</sequence>
<comment type="caution">
    <text evidence="2">The sequence shown here is derived from an EMBL/GenBank/DDBJ whole genome shotgun (WGS) entry which is preliminary data.</text>
</comment>
<reference evidence="2 3" key="1">
    <citation type="submission" date="2015-04" db="EMBL/GenBank/DDBJ databases">
        <title>Lasius niger genome sequencing.</title>
        <authorList>
            <person name="Konorov E.A."/>
            <person name="Nikitin M.A."/>
            <person name="Kirill M.V."/>
            <person name="Chang P."/>
        </authorList>
    </citation>
    <scope>NUCLEOTIDE SEQUENCE [LARGE SCALE GENOMIC DNA]</scope>
    <source>
        <tissue evidence="2">Whole</tissue>
    </source>
</reference>
<dbReference type="STRING" id="67767.A0A0J7JVN6"/>
<dbReference type="Proteomes" id="UP000036403">
    <property type="component" value="Unassembled WGS sequence"/>
</dbReference>
<accession>A0A0J7JVN6</accession>
<keyword evidence="3" id="KW-1185">Reference proteome</keyword>
<protein>
    <recommendedName>
        <fullName evidence="1">Reverse transcriptase domain-containing protein</fullName>
    </recommendedName>
</protein>
<dbReference type="SUPFAM" id="SSF56672">
    <property type="entry name" value="DNA/RNA polymerases"/>
    <property type="match status" value="1"/>
</dbReference>
<evidence type="ECO:0000259" key="1">
    <source>
        <dbReference type="PROSITE" id="PS50878"/>
    </source>
</evidence>
<proteinExistence type="predicted"/>
<dbReference type="PANTHER" id="PTHR21301:SF10">
    <property type="entry name" value="REVERSE TRANSCRIPTASE DOMAIN-CONTAINING PROTEIN"/>
    <property type="match status" value="1"/>
</dbReference>
<dbReference type="EMBL" id="LBMM01026499">
    <property type="protein sequence ID" value="KMQ82308.1"/>
    <property type="molecule type" value="Genomic_DNA"/>
</dbReference>
<dbReference type="GO" id="GO:0071897">
    <property type="term" value="P:DNA biosynthetic process"/>
    <property type="evidence" value="ECO:0007669"/>
    <property type="project" value="UniProtKB-ARBA"/>
</dbReference>
<evidence type="ECO:0000313" key="3">
    <source>
        <dbReference type="Proteomes" id="UP000036403"/>
    </source>
</evidence>
<dbReference type="PROSITE" id="PS50878">
    <property type="entry name" value="RT_POL"/>
    <property type="match status" value="1"/>
</dbReference>
<dbReference type="AlphaFoldDB" id="A0A0J7JVN6"/>
<organism evidence="2 3">
    <name type="scientific">Lasius niger</name>
    <name type="common">Black garden ant</name>
    <dbReference type="NCBI Taxonomy" id="67767"/>
    <lineage>
        <taxon>Eukaryota</taxon>
        <taxon>Metazoa</taxon>
        <taxon>Ecdysozoa</taxon>
        <taxon>Arthropoda</taxon>
        <taxon>Hexapoda</taxon>
        <taxon>Insecta</taxon>
        <taxon>Pterygota</taxon>
        <taxon>Neoptera</taxon>
        <taxon>Endopterygota</taxon>
        <taxon>Hymenoptera</taxon>
        <taxon>Apocrita</taxon>
        <taxon>Aculeata</taxon>
        <taxon>Formicoidea</taxon>
        <taxon>Formicidae</taxon>
        <taxon>Formicinae</taxon>
        <taxon>Lasius</taxon>
        <taxon>Lasius</taxon>
    </lineage>
</organism>
<evidence type="ECO:0000313" key="2">
    <source>
        <dbReference type="EMBL" id="KMQ82308.1"/>
    </source>
</evidence>
<dbReference type="InterPro" id="IPR000477">
    <property type="entry name" value="RT_dom"/>
</dbReference>
<dbReference type="OrthoDB" id="7553051at2759"/>
<dbReference type="PANTHER" id="PTHR21301">
    <property type="entry name" value="REVERSE TRANSCRIPTASE"/>
    <property type="match status" value="1"/>
</dbReference>
<gene>
    <name evidence="2" type="ORF">RF55_23426</name>
</gene>
<dbReference type="InterPro" id="IPR043502">
    <property type="entry name" value="DNA/RNA_pol_sf"/>
</dbReference>